<evidence type="ECO:0008006" key="4">
    <source>
        <dbReference type="Google" id="ProtNLM"/>
    </source>
</evidence>
<protein>
    <recommendedName>
        <fullName evidence="4">Cnidarian restricted protein</fullName>
    </recommendedName>
</protein>
<name>A0A7M5WVK6_9CNID</name>
<feature type="signal peptide" evidence="1">
    <location>
        <begin position="1"/>
        <end position="21"/>
    </location>
</feature>
<dbReference type="AlphaFoldDB" id="A0A7M5WVK6"/>
<dbReference type="Proteomes" id="UP000594262">
    <property type="component" value="Unplaced"/>
</dbReference>
<evidence type="ECO:0000256" key="1">
    <source>
        <dbReference type="SAM" id="SignalP"/>
    </source>
</evidence>
<sequence>MKSSIVLLFIYILSSLDTTEGFYNRMKSTKKFNMKEFLKTISRKENTPEEDAELMKMNDPTLSFSGTNVCRRYVRRMGIMTYTTQGPVPYKYCCGWLVWGRYCVDEEWCTGYRMGPVKKTRKRMIPKQILYCCYGYTKEDPDSKHCTKAICKNECPIGKCVAPNRCQYNPKETRLSDFKKIINEDKCSYNISTSSSANVTFLNSHNPLLEMQHCTVNVHIVAKENKTAIATVTIRKFNINSTLNCGESLVTMATSDQHIFHYCSKILPGEEQSFRVNTTRLTFENTQSRWSTNEEVLINIEVENKENMTTGQNRE</sequence>
<dbReference type="EnsemblMetazoa" id="CLYHEMT013799.1">
    <property type="protein sequence ID" value="CLYHEMP013799.1"/>
    <property type="gene ID" value="CLYHEMG013799"/>
</dbReference>
<dbReference type="Gene3D" id="2.10.25.10">
    <property type="entry name" value="Laminin"/>
    <property type="match status" value="1"/>
</dbReference>
<keyword evidence="1" id="KW-0732">Signal</keyword>
<reference evidence="2" key="1">
    <citation type="submission" date="2021-01" db="UniProtKB">
        <authorList>
            <consortium name="EnsemblMetazoa"/>
        </authorList>
    </citation>
    <scope>IDENTIFICATION</scope>
</reference>
<proteinExistence type="predicted"/>
<keyword evidence="3" id="KW-1185">Reference proteome</keyword>
<evidence type="ECO:0000313" key="3">
    <source>
        <dbReference type="Proteomes" id="UP000594262"/>
    </source>
</evidence>
<organism evidence="2 3">
    <name type="scientific">Clytia hemisphaerica</name>
    <dbReference type="NCBI Taxonomy" id="252671"/>
    <lineage>
        <taxon>Eukaryota</taxon>
        <taxon>Metazoa</taxon>
        <taxon>Cnidaria</taxon>
        <taxon>Hydrozoa</taxon>
        <taxon>Hydroidolina</taxon>
        <taxon>Leptothecata</taxon>
        <taxon>Obeliida</taxon>
        <taxon>Clytiidae</taxon>
        <taxon>Clytia</taxon>
    </lineage>
</organism>
<accession>A0A7M5WVK6</accession>
<evidence type="ECO:0000313" key="2">
    <source>
        <dbReference type="EnsemblMetazoa" id="CLYHEMP013799.1"/>
    </source>
</evidence>
<feature type="chain" id="PRO_5029597742" description="Cnidarian restricted protein" evidence="1">
    <location>
        <begin position="22"/>
        <end position="315"/>
    </location>
</feature>